<feature type="region of interest" description="Disordered" evidence="1">
    <location>
        <begin position="205"/>
        <end position="240"/>
    </location>
</feature>
<name>A0A5J9T1G4_9POAL</name>
<comment type="caution">
    <text evidence="2">The sequence shown here is derived from an EMBL/GenBank/DDBJ whole genome shotgun (WGS) entry which is preliminary data.</text>
</comment>
<keyword evidence="3" id="KW-1185">Reference proteome</keyword>
<dbReference type="AlphaFoldDB" id="A0A5J9T1G4"/>
<sequence>AKRSLVLIPLQSSSKASSFRYLRRVCTDPPATRPVRPRFLPVIANHRLLRELPPFVIQFVADACSCAGRSGCILARRVFFATSRLSLGLACIVCVAPPPCLCGPHVRGSLALRGFVAGAVQPYRRDLAGRVDALRERAGESSRPSPSIREETGDRILSSSNTTARASPTSPIDSSSPLEPVRHDRDSKLRVAWCSALPEELRQRVSAATARERDKTRGGFGQGSAGGQQREGARGEAGMARPMGLVYLPSEDDRIARGIY</sequence>
<dbReference type="Proteomes" id="UP000324897">
    <property type="component" value="Unassembled WGS sequence"/>
</dbReference>
<organism evidence="2 3">
    <name type="scientific">Eragrostis curvula</name>
    <name type="common">weeping love grass</name>
    <dbReference type="NCBI Taxonomy" id="38414"/>
    <lineage>
        <taxon>Eukaryota</taxon>
        <taxon>Viridiplantae</taxon>
        <taxon>Streptophyta</taxon>
        <taxon>Embryophyta</taxon>
        <taxon>Tracheophyta</taxon>
        <taxon>Spermatophyta</taxon>
        <taxon>Magnoliopsida</taxon>
        <taxon>Liliopsida</taxon>
        <taxon>Poales</taxon>
        <taxon>Poaceae</taxon>
        <taxon>PACMAD clade</taxon>
        <taxon>Chloridoideae</taxon>
        <taxon>Eragrostideae</taxon>
        <taxon>Eragrostidinae</taxon>
        <taxon>Eragrostis</taxon>
    </lineage>
</organism>
<proteinExistence type="predicted"/>
<evidence type="ECO:0000313" key="2">
    <source>
        <dbReference type="EMBL" id="TVU05122.1"/>
    </source>
</evidence>
<feature type="non-terminal residue" evidence="2">
    <location>
        <position position="1"/>
    </location>
</feature>
<dbReference type="EMBL" id="RWGY01000051">
    <property type="protein sequence ID" value="TVU05122.1"/>
    <property type="molecule type" value="Genomic_DNA"/>
</dbReference>
<accession>A0A5J9T1G4</accession>
<reference evidence="2 3" key="1">
    <citation type="journal article" date="2019" name="Sci. Rep.">
        <title>A high-quality genome of Eragrostis curvula grass provides insights into Poaceae evolution and supports new strategies to enhance forage quality.</title>
        <authorList>
            <person name="Carballo J."/>
            <person name="Santos B.A.C.M."/>
            <person name="Zappacosta D."/>
            <person name="Garbus I."/>
            <person name="Selva J.P."/>
            <person name="Gallo C.A."/>
            <person name="Diaz A."/>
            <person name="Albertini E."/>
            <person name="Caccamo M."/>
            <person name="Echenique V."/>
        </authorList>
    </citation>
    <scope>NUCLEOTIDE SEQUENCE [LARGE SCALE GENOMIC DNA]</scope>
    <source>
        <strain evidence="3">cv. Victoria</strain>
        <tissue evidence="2">Leaf</tissue>
    </source>
</reference>
<protein>
    <submittedName>
        <fullName evidence="2">Uncharacterized protein</fullName>
    </submittedName>
</protein>
<gene>
    <name evidence="2" type="ORF">EJB05_48273</name>
</gene>
<feature type="region of interest" description="Disordered" evidence="1">
    <location>
        <begin position="135"/>
        <end position="182"/>
    </location>
</feature>
<evidence type="ECO:0000313" key="3">
    <source>
        <dbReference type="Proteomes" id="UP000324897"/>
    </source>
</evidence>
<feature type="compositionally biased region" description="Polar residues" evidence="1">
    <location>
        <begin position="157"/>
        <end position="177"/>
    </location>
</feature>
<dbReference type="Gramene" id="TVU05122">
    <property type="protein sequence ID" value="TVU05122"/>
    <property type="gene ID" value="EJB05_48273"/>
</dbReference>
<evidence type="ECO:0000256" key="1">
    <source>
        <dbReference type="SAM" id="MobiDB-lite"/>
    </source>
</evidence>